<proteinExistence type="predicted"/>
<keyword evidence="1" id="KW-0732">Signal</keyword>
<evidence type="ECO:0000313" key="2">
    <source>
        <dbReference type="EMBL" id="MCP1334937.1"/>
    </source>
</evidence>
<dbReference type="Pfam" id="PF05494">
    <property type="entry name" value="MlaC"/>
    <property type="match status" value="1"/>
</dbReference>
<dbReference type="InterPro" id="IPR042245">
    <property type="entry name" value="Tgt2/MlaC_sf"/>
</dbReference>
<reference evidence="2" key="1">
    <citation type="submission" date="2022-06" db="EMBL/GenBank/DDBJ databases">
        <title>Isolation and Genomics of Futiania mangrovii gen. nov., sp. nov., a Rare and Metabolically-versatile member in the Class Alphaproteobacteria.</title>
        <authorList>
            <person name="Liu L."/>
            <person name="Huang W.-C."/>
            <person name="Pan J."/>
            <person name="Li J."/>
            <person name="Huang Y."/>
            <person name="Du H."/>
            <person name="Liu Y."/>
            <person name="Li M."/>
        </authorList>
    </citation>
    <scope>NUCLEOTIDE SEQUENCE</scope>
    <source>
        <strain evidence="2">FT118</strain>
    </source>
</reference>
<name>A0A9J6P9K0_9PROT</name>
<evidence type="ECO:0000256" key="1">
    <source>
        <dbReference type="SAM" id="SignalP"/>
    </source>
</evidence>
<accession>A0A9J6P9K0</accession>
<dbReference type="InterPro" id="IPR008869">
    <property type="entry name" value="MlaC/ttg2D"/>
</dbReference>
<feature type="signal peptide" evidence="1">
    <location>
        <begin position="1"/>
        <end position="22"/>
    </location>
</feature>
<dbReference type="EMBL" id="JAMZFT010000001">
    <property type="protein sequence ID" value="MCP1334937.1"/>
    <property type="molecule type" value="Genomic_DNA"/>
</dbReference>
<protein>
    <submittedName>
        <fullName evidence="2">ABC transporter substrate-binding protein</fullName>
    </submittedName>
</protein>
<feature type="chain" id="PRO_5039952380" evidence="1">
    <location>
        <begin position="23"/>
        <end position="200"/>
    </location>
</feature>
<comment type="caution">
    <text evidence="2">The sequence shown here is derived from an EMBL/GenBank/DDBJ whole genome shotgun (WGS) entry which is preliminary data.</text>
</comment>
<dbReference type="PANTHER" id="PTHR36573">
    <property type="entry name" value="INTERMEMBRANE PHOSPHOLIPID TRANSPORT SYSTEM BINDING PROTEIN MLAC"/>
    <property type="match status" value="1"/>
</dbReference>
<dbReference type="AlphaFoldDB" id="A0A9J6P9K0"/>
<dbReference type="RefSeq" id="WP_269330899.1">
    <property type="nucleotide sequence ID" value="NZ_JAMZFT010000001.1"/>
</dbReference>
<evidence type="ECO:0000313" key="3">
    <source>
        <dbReference type="Proteomes" id="UP001055804"/>
    </source>
</evidence>
<dbReference type="Proteomes" id="UP001055804">
    <property type="component" value="Unassembled WGS sequence"/>
</dbReference>
<sequence length="200" mass="21945">MRPLMMITGPLVALAMMVTAAAAATEDTAKAFVQGLADRVIQVLEKNGNDTAARQAEFRDIFARNADVEAIGKFATGRYWRAASEEEKRAYLDFFADYVSFMYATRIDAYAGEKLEVERVIDAGAKGLIVKSRIVRAEGPPVQVDWRLRATDGGFKVIDLIVEQVSMAQTQQSEFTSILARNGGKLPALVEELKPRVAGL</sequence>
<dbReference type="Gene3D" id="3.10.450.710">
    <property type="entry name" value="Tgt2/MlaC"/>
    <property type="match status" value="1"/>
</dbReference>
<gene>
    <name evidence="2" type="ORF">NJQ99_00780</name>
</gene>
<dbReference type="PANTHER" id="PTHR36573:SF1">
    <property type="entry name" value="INTERMEMBRANE PHOSPHOLIPID TRANSPORT SYSTEM BINDING PROTEIN MLAC"/>
    <property type="match status" value="1"/>
</dbReference>
<organism evidence="2 3">
    <name type="scientific">Futiania mangrovi</name>
    <dbReference type="NCBI Taxonomy" id="2959716"/>
    <lineage>
        <taxon>Bacteria</taxon>
        <taxon>Pseudomonadati</taxon>
        <taxon>Pseudomonadota</taxon>
        <taxon>Alphaproteobacteria</taxon>
        <taxon>Futianiales</taxon>
        <taxon>Futianiaceae</taxon>
        <taxon>Futiania</taxon>
    </lineage>
</organism>
<keyword evidence="3" id="KW-1185">Reference proteome</keyword>